<comment type="caution">
    <text evidence="2">The sequence shown here is derived from an EMBL/GenBank/DDBJ whole genome shotgun (WGS) entry which is preliminary data.</text>
</comment>
<dbReference type="Proteomes" id="UP000823388">
    <property type="component" value="Chromosome 7K"/>
</dbReference>
<accession>A0A8T0QE43</accession>
<gene>
    <name evidence="2" type="ORF">PVAP13_7KG100145</name>
</gene>
<sequence>MLNTAISMGRIVHYLMATSFVVLVMISTNSPSCHAAPCFGNWCNPPPCFPATNEDYCTKELCPHVCMVSGHIVSNDAYCKKPKKGGEPIWLCCCPPPR</sequence>
<name>A0A8T0QE43_PANVG</name>
<dbReference type="AlphaFoldDB" id="A0A8T0QE43"/>
<feature type="signal peptide" evidence="1">
    <location>
        <begin position="1"/>
        <end position="35"/>
    </location>
</feature>
<reference evidence="2" key="1">
    <citation type="submission" date="2020-05" db="EMBL/GenBank/DDBJ databases">
        <title>WGS assembly of Panicum virgatum.</title>
        <authorList>
            <person name="Lovell J.T."/>
            <person name="Jenkins J."/>
            <person name="Shu S."/>
            <person name="Juenger T.E."/>
            <person name="Schmutz J."/>
        </authorList>
    </citation>
    <scope>NUCLEOTIDE SEQUENCE</scope>
    <source>
        <strain evidence="2">AP13</strain>
    </source>
</reference>
<proteinExistence type="predicted"/>
<feature type="chain" id="PRO_5035799267" evidence="1">
    <location>
        <begin position="36"/>
        <end position="98"/>
    </location>
</feature>
<evidence type="ECO:0000313" key="2">
    <source>
        <dbReference type="EMBL" id="KAG2570822.1"/>
    </source>
</evidence>
<organism evidence="2 3">
    <name type="scientific">Panicum virgatum</name>
    <name type="common">Blackwell switchgrass</name>
    <dbReference type="NCBI Taxonomy" id="38727"/>
    <lineage>
        <taxon>Eukaryota</taxon>
        <taxon>Viridiplantae</taxon>
        <taxon>Streptophyta</taxon>
        <taxon>Embryophyta</taxon>
        <taxon>Tracheophyta</taxon>
        <taxon>Spermatophyta</taxon>
        <taxon>Magnoliopsida</taxon>
        <taxon>Liliopsida</taxon>
        <taxon>Poales</taxon>
        <taxon>Poaceae</taxon>
        <taxon>PACMAD clade</taxon>
        <taxon>Panicoideae</taxon>
        <taxon>Panicodae</taxon>
        <taxon>Paniceae</taxon>
        <taxon>Panicinae</taxon>
        <taxon>Panicum</taxon>
        <taxon>Panicum sect. Hiantes</taxon>
    </lineage>
</organism>
<evidence type="ECO:0000256" key="1">
    <source>
        <dbReference type="SAM" id="SignalP"/>
    </source>
</evidence>
<keyword evidence="1" id="KW-0732">Signal</keyword>
<dbReference type="EMBL" id="CM029049">
    <property type="protein sequence ID" value="KAG2570822.1"/>
    <property type="molecule type" value="Genomic_DNA"/>
</dbReference>
<keyword evidence="3" id="KW-1185">Reference proteome</keyword>
<protein>
    <submittedName>
        <fullName evidence="2">Uncharacterized protein</fullName>
    </submittedName>
</protein>
<evidence type="ECO:0000313" key="3">
    <source>
        <dbReference type="Proteomes" id="UP000823388"/>
    </source>
</evidence>